<keyword evidence="2" id="KW-1185">Reference proteome</keyword>
<dbReference type="WBParaSite" id="Csp11.Scaffold630.g21770.t2">
    <property type="protein sequence ID" value="Csp11.Scaffold630.g21770.t2"/>
    <property type="gene ID" value="Csp11.Scaffold630.g21770"/>
</dbReference>
<feature type="transmembrane region" description="Helical" evidence="1">
    <location>
        <begin position="143"/>
        <end position="164"/>
    </location>
</feature>
<keyword evidence="1" id="KW-0472">Membrane</keyword>
<feature type="transmembrane region" description="Helical" evidence="1">
    <location>
        <begin position="110"/>
        <end position="131"/>
    </location>
</feature>
<organism evidence="2 3">
    <name type="scientific">Caenorhabditis tropicalis</name>
    <dbReference type="NCBI Taxonomy" id="1561998"/>
    <lineage>
        <taxon>Eukaryota</taxon>
        <taxon>Metazoa</taxon>
        <taxon>Ecdysozoa</taxon>
        <taxon>Nematoda</taxon>
        <taxon>Chromadorea</taxon>
        <taxon>Rhabditida</taxon>
        <taxon>Rhabditina</taxon>
        <taxon>Rhabditomorpha</taxon>
        <taxon>Rhabditoidea</taxon>
        <taxon>Rhabditidae</taxon>
        <taxon>Peloderinae</taxon>
        <taxon>Caenorhabditis</taxon>
    </lineage>
</organism>
<dbReference type="Pfam" id="PF10316">
    <property type="entry name" value="7TM_GPCR_Srbc"/>
    <property type="match status" value="1"/>
</dbReference>
<dbReference type="Proteomes" id="UP000095282">
    <property type="component" value="Unplaced"/>
</dbReference>
<protein>
    <submittedName>
        <fullName evidence="3">Serpentine Receptor, class BC (Class B-like)</fullName>
    </submittedName>
</protein>
<dbReference type="eggNOG" id="ENOG502TH7S">
    <property type="taxonomic scope" value="Eukaryota"/>
</dbReference>
<reference evidence="3" key="1">
    <citation type="submission" date="2016-11" db="UniProtKB">
        <authorList>
            <consortium name="WormBaseParasite"/>
        </authorList>
    </citation>
    <scope>IDENTIFICATION</scope>
</reference>
<proteinExistence type="predicted"/>
<sequence length="216" mass="24533">MEYIFTSHPIPLFSTLWSSSNVTTFRTLLATVISIDRSVAVMFPIVYHKYRASFRNSMIVFVICCYPIPDCFILWGFCEYQLVIAPTCVNLGCAANRCYIRFTQILEVGAHSLITVLSLMMTIKLFIWNNCKKGKKSKGLERANYLALTDTVVIILFDMIPLLIMSMNNFVFEDYGSLMNLSKISGYALEGYLVCRALRRKSEADSKSSMVIVKST</sequence>
<evidence type="ECO:0000313" key="2">
    <source>
        <dbReference type="Proteomes" id="UP000095282"/>
    </source>
</evidence>
<keyword evidence="1" id="KW-0812">Transmembrane</keyword>
<dbReference type="InterPro" id="IPR019420">
    <property type="entry name" value="7TM_GPCR_serpentine_rcpt_Srbc"/>
</dbReference>
<name>A0A1I7V2M2_9PELO</name>
<dbReference type="AlphaFoldDB" id="A0A1I7V2M2"/>
<dbReference type="PANTHER" id="PTHR10664:SF20">
    <property type="entry name" value="SERPENTINE RECEPTOR, CLASS BC (CLASS B-LIKE)"/>
    <property type="match status" value="1"/>
</dbReference>
<accession>A0A1I7V2M2</accession>
<dbReference type="PANTHER" id="PTHR10664">
    <property type="entry name" value="SERPENTINE RECEPTOR-C.ELEGANS"/>
    <property type="match status" value="1"/>
</dbReference>
<keyword evidence="1" id="KW-1133">Transmembrane helix</keyword>
<evidence type="ECO:0000256" key="1">
    <source>
        <dbReference type="SAM" id="Phobius"/>
    </source>
</evidence>
<evidence type="ECO:0000313" key="3">
    <source>
        <dbReference type="WBParaSite" id="Csp11.Scaffold630.g21770.t2"/>
    </source>
</evidence>
<feature type="transmembrane region" description="Helical" evidence="1">
    <location>
        <begin position="59"/>
        <end position="77"/>
    </location>
</feature>